<accession>A0A2P5TKY2</accession>
<dbReference type="Pfam" id="PF22688">
    <property type="entry name" value="Hda_lid"/>
    <property type="match status" value="1"/>
</dbReference>
<dbReference type="InterPro" id="IPR020591">
    <property type="entry name" value="Chromosome_initiator_DnaA-like"/>
</dbReference>
<dbReference type="PANTHER" id="PTHR30050:SF5">
    <property type="entry name" value="DNAA REGULATORY INACTIVATOR HDA"/>
    <property type="match status" value="1"/>
</dbReference>
<dbReference type="InterPro" id="IPR027417">
    <property type="entry name" value="P-loop_NTPase"/>
</dbReference>
<dbReference type="Proteomes" id="UP000242231">
    <property type="component" value="Unassembled WGS sequence"/>
</dbReference>
<keyword evidence="3" id="KW-1185">Reference proteome</keyword>
<dbReference type="AlphaFoldDB" id="A0A2P5TKY2"/>
<evidence type="ECO:0000259" key="1">
    <source>
        <dbReference type="Pfam" id="PF22688"/>
    </source>
</evidence>
<sequence>MSGNSAGREPSVINGDEEDNQPAQLALAVQLPDDETFASFYPGDNAQLITALKNAAIGQGDELLYFWGQQGSGRSHLLHASCAELDGEGETAAYISLDSYQNMSPRLLDGMELLALVCLDNLDAIAGVEEWERAVFNFFNRRRDRASGSLVISAINAPRNLGLGLPDLASRLDWGVAYQLKPLDDEGKLSALQLRSELRGFKLPTDVGRFLLNRLSRDMSTLLAALDLLDNASFQAKRKLSIPFAKEILGL</sequence>
<dbReference type="EMBL" id="MPZM01000023">
    <property type="protein sequence ID" value="PPL15888.1"/>
    <property type="molecule type" value="Genomic_DNA"/>
</dbReference>
<dbReference type="PANTHER" id="PTHR30050">
    <property type="entry name" value="CHROMOSOMAL REPLICATION INITIATOR PROTEIN DNAA"/>
    <property type="match status" value="1"/>
</dbReference>
<name>A0A2P5TKY2_9GAMM</name>
<gene>
    <name evidence="2" type="ORF">UN63_10870</name>
</gene>
<evidence type="ECO:0000313" key="3">
    <source>
        <dbReference type="Proteomes" id="UP000242231"/>
    </source>
</evidence>
<dbReference type="InterPro" id="IPR055199">
    <property type="entry name" value="Hda_lid"/>
</dbReference>
<dbReference type="PRINTS" id="PR00051">
    <property type="entry name" value="DNAA"/>
</dbReference>
<dbReference type="NCBIfam" id="TIGR03420">
    <property type="entry name" value="DnaA_homol_Hda"/>
    <property type="match status" value="1"/>
</dbReference>
<organism evidence="2 3">
    <name type="scientific">Oceanisphaera arctica</name>
    <dbReference type="NCBI Taxonomy" id="641510"/>
    <lineage>
        <taxon>Bacteria</taxon>
        <taxon>Pseudomonadati</taxon>
        <taxon>Pseudomonadota</taxon>
        <taxon>Gammaproteobacteria</taxon>
        <taxon>Aeromonadales</taxon>
        <taxon>Aeromonadaceae</taxon>
        <taxon>Oceanisphaera</taxon>
    </lineage>
</organism>
<dbReference type="SUPFAM" id="SSF52540">
    <property type="entry name" value="P-loop containing nucleoside triphosphate hydrolases"/>
    <property type="match status" value="1"/>
</dbReference>
<dbReference type="NCBIfam" id="NF005982">
    <property type="entry name" value="PRK08084.1"/>
    <property type="match status" value="1"/>
</dbReference>
<dbReference type="Gene3D" id="1.10.8.60">
    <property type="match status" value="1"/>
</dbReference>
<comment type="caution">
    <text evidence="2">The sequence shown here is derived from an EMBL/GenBank/DDBJ whole genome shotgun (WGS) entry which is preliminary data.</text>
</comment>
<evidence type="ECO:0000313" key="2">
    <source>
        <dbReference type="EMBL" id="PPL15888.1"/>
    </source>
</evidence>
<proteinExistence type="predicted"/>
<dbReference type="GO" id="GO:0032297">
    <property type="term" value="P:negative regulation of DNA-templated DNA replication initiation"/>
    <property type="evidence" value="ECO:0007669"/>
    <property type="project" value="InterPro"/>
</dbReference>
<dbReference type="Gene3D" id="3.40.50.300">
    <property type="entry name" value="P-loop containing nucleotide triphosphate hydrolases"/>
    <property type="match status" value="1"/>
</dbReference>
<dbReference type="InterPro" id="IPR017788">
    <property type="entry name" value="Hda"/>
</dbReference>
<feature type="domain" description="Hda lid" evidence="1">
    <location>
        <begin position="185"/>
        <end position="249"/>
    </location>
</feature>
<reference evidence="3" key="1">
    <citation type="submission" date="2016-11" db="EMBL/GenBank/DDBJ databases">
        <authorList>
            <person name="Sisinthy S."/>
            <person name="Ara S."/>
            <person name="Gundlapally S.R."/>
        </authorList>
    </citation>
    <scope>NUCLEOTIDE SEQUENCE [LARGE SCALE GENOMIC DNA]</scope>
    <source>
        <strain evidence="3">V1-41</strain>
    </source>
</reference>
<protein>
    <submittedName>
        <fullName evidence="2">DnaA regulatory inactivator Hda</fullName>
    </submittedName>
</protein>
<dbReference type="GO" id="GO:0006270">
    <property type="term" value="P:DNA replication initiation"/>
    <property type="evidence" value="ECO:0007669"/>
    <property type="project" value="TreeGrafter"/>
</dbReference>